<protein>
    <submittedName>
        <fullName evidence="2">Uncharacterized protein</fullName>
    </submittedName>
</protein>
<sequence>MGIRRKSKSRGKHIRRRQSKRGGMEQEEQTSGFKRDRGEEGKEERNVAQRVEEAFEQPEVQQALAVINEQAPVEQMVVVEERPLNIGVVNESTNENILERTMHNMDLLLTASSAVLTRMRERATEGLNAVAQVDYPRICAQTLVPIISVGGLIAIGNSDTLTTTLNSALTVSRGAFDLVWQILSNAGGFVGLTATSLGRILGAGGRDAANSYRLTMAGINMMTNLLLRMVPEGQRTTAMAGTAALAAAAVTSCVYDERAREIVTGAVNEFMTELGNANPLQYLTMGHPDLIPVAEIEAQQQEALAVQEQAIELQTEEDRQIALTAMNTALQQLNQLVQTVAEIKGTSPQQIRRELQDTFNTNLARFEEMSDALMREPETIRLLQQIIVRRGEGRVATQTDLYSDVTRTANSGLGPRRDTIGGYRRRTRKSGKRRRRQTHKRRRHRK</sequence>
<dbReference type="AlphaFoldDB" id="A0A6C0D7T7"/>
<feature type="compositionally biased region" description="Basic and acidic residues" evidence="1">
    <location>
        <begin position="33"/>
        <end position="48"/>
    </location>
</feature>
<reference evidence="2" key="1">
    <citation type="journal article" date="2020" name="Nature">
        <title>Giant virus diversity and host interactions through global metagenomics.</title>
        <authorList>
            <person name="Schulz F."/>
            <person name="Roux S."/>
            <person name="Paez-Espino D."/>
            <person name="Jungbluth S."/>
            <person name="Walsh D.A."/>
            <person name="Denef V.J."/>
            <person name="McMahon K.D."/>
            <person name="Konstantinidis K.T."/>
            <person name="Eloe-Fadrosh E.A."/>
            <person name="Kyrpides N.C."/>
            <person name="Woyke T."/>
        </authorList>
    </citation>
    <scope>NUCLEOTIDE SEQUENCE</scope>
    <source>
        <strain evidence="2">GVMAG-M-3300023174-130</strain>
    </source>
</reference>
<feature type="region of interest" description="Disordered" evidence="1">
    <location>
        <begin position="406"/>
        <end position="446"/>
    </location>
</feature>
<evidence type="ECO:0000256" key="1">
    <source>
        <dbReference type="SAM" id="MobiDB-lite"/>
    </source>
</evidence>
<accession>A0A6C0D7T7</accession>
<evidence type="ECO:0000313" key="2">
    <source>
        <dbReference type="EMBL" id="QHT12577.1"/>
    </source>
</evidence>
<proteinExistence type="predicted"/>
<feature type="compositionally biased region" description="Basic residues" evidence="1">
    <location>
        <begin position="1"/>
        <end position="20"/>
    </location>
</feature>
<organism evidence="2">
    <name type="scientific">viral metagenome</name>
    <dbReference type="NCBI Taxonomy" id="1070528"/>
    <lineage>
        <taxon>unclassified sequences</taxon>
        <taxon>metagenomes</taxon>
        <taxon>organismal metagenomes</taxon>
    </lineage>
</organism>
<name>A0A6C0D7T7_9ZZZZ</name>
<feature type="compositionally biased region" description="Basic residues" evidence="1">
    <location>
        <begin position="423"/>
        <end position="446"/>
    </location>
</feature>
<dbReference type="EMBL" id="MN739548">
    <property type="protein sequence ID" value="QHT12577.1"/>
    <property type="molecule type" value="Genomic_DNA"/>
</dbReference>
<feature type="region of interest" description="Disordered" evidence="1">
    <location>
        <begin position="1"/>
        <end position="48"/>
    </location>
</feature>